<feature type="compositionally biased region" description="Acidic residues" evidence="1">
    <location>
        <begin position="254"/>
        <end position="268"/>
    </location>
</feature>
<dbReference type="Pfam" id="PF03713">
    <property type="entry name" value="DUF305"/>
    <property type="match status" value="1"/>
</dbReference>
<reference evidence="4 5" key="1">
    <citation type="submission" date="2024-05" db="EMBL/GenBank/DDBJ databases">
        <title>Genome sequencing of Marine Estuary Bacteria, Pseudoalteromonas distincta strain FA, Psychrobacter proteolyticus strain EA, and Shewanella baltica strain CA.</title>
        <authorList>
            <person name="Dieffenbach S.A."/>
            <person name="Maclea K.S."/>
        </authorList>
    </citation>
    <scope>NUCLEOTIDE SEQUENCE [LARGE SCALE GENOMIC DNA]</scope>
    <source>
        <strain evidence="4 5">EA</strain>
    </source>
</reference>
<evidence type="ECO:0000313" key="4">
    <source>
        <dbReference type="EMBL" id="MEN8625109.1"/>
    </source>
</evidence>
<dbReference type="RefSeq" id="WP_347162482.1">
    <property type="nucleotide sequence ID" value="NZ_JBDLOB010000002.1"/>
</dbReference>
<feature type="chain" id="PRO_5045923893" evidence="2">
    <location>
        <begin position="23"/>
        <end position="284"/>
    </location>
</feature>
<dbReference type="PANTHER" id="PTHR36933:SF1">
    <property type="entry name" value="SLL0788 PROTEIN"/>
    <property type="match status" value="1"/>
</dbReference>
<name>A0ABV0D362_9GAMM</name>
<evidence type="ECO:0000256" key="2">
    <source>
        <dbReference type="SAM" id="SignalP"/>
    </source>
</evidence>
<dbReference type="InterPro" id="IPR005183">
    <property type="entry name" value="DUF305_CopM-like"/>
</dbReference>
<gene>
    <name evidence="4" type="ORF">ABFV72_03700</name>
</gene>
<sequence>MIASRRFLSLVTSISAALVLGACQPTTEDNQSNPAEETSPSVTDMPHAEHDGMADDTLTNDSDNSISDESQMSDMLRDYTRSMTRMHDEMMIGMGYNDPDTAFAKGMLGHHRGAVEMAKIELKYGTDEAMRQLAQDVITAQQAEIDVLNKWLASHPDAAKPKPNTVEMQQAYAKSMQNMHGEMTLGVADPVPDMAFARGMLPHHIAAVDMAKVQLEYGTDEEMRQLAQDVIDNQQTEIDVMKNWIAALEAASSNEDDSSVDENIEPETTDNKNPDNLDNRAKEQ</sequence>
<dbReference type="Proteomes" id="UP001414441">
    <property type="component" value="Unassembled WGS sequence"/>
</dbReference>
<proteinExistence type="predicted"/>
<keyword evidence="5" id="KW-1185">Reference proteome</keyword>
<evidence type="ECO:0000259" key="3">
    <source>
        <dbReference type="Pfam" id="PF03713"/>
    </source>
</evidence>
<keyword evidence="2" id="KW-0732">Signal</keyword>
<evidence type="ECO:0000313" key="5">
    <source>
        <dbReference type="Proteomes" id="UP001414441"/>
    </source>
</evidence>
<feature type="compositionally biased region" description="Polar residues" evidence="1">
    <location>
        <begin position="25"/>
        <end position="42"/>
    </location>
</feature>
<organism evidence="4 5">
    <name type="scientific">Psychrobacter proteolyticus</name>
    <dbReference type="NCBI Taxonomy" id="147825"/>
    <lineage>
        <taxon>Bacteria</taxon>
        <taxon>Pseudomonadati</taxon>
        <taxon>Pseudomonadota</taxon>
        <taxon>Gammaproteobacteria</taxon>
        <taxon>Moraxellales</taxon>
        <taxon>Moraxellaceae</taxon>
        <taxon>Psychrobacter</taxon>
    </lineage>
</organism>
<comment type="caution">
    <text evidence="4">The sequence shown here is derived from an EMBL/GenBank/DDBJ whole genome shotgun (WGS) entry which is preliminary data.</text>
</comment>
<dbReference type="InterPro" id="IPR012347">
    <property type="entry name" value="Ferritin-like"/>
</dbReference>
<feature type="region of interest" description="Disordered" evidence="1">
    <location>
        <begin position="25"/>
        <end position="70"/>
    </location>
</feature>
<feature type="signal peptide" evidence="2">
    <location>
        <begin position="1"/>
        <end position="22"/>
    </location>
</feature>
<dbReference type="Gene3D" id="1.20.1260.10">
    <property type="match status" value="2"/>
</dbReference>
<feature type="compositionally biased region" description="Basic and acidic residues" evidence="1">
    <location>
        <begin position="269"/>
        <end position="284"/>
    </location>
</feature>
<dbReference type="PANTHER" id="PTHR36933">
    <property type="entry name" value="SLL0788 PROTEIN"/>
    <property type="match status" value="1"/>
</dbReference>
<accession>A0ABV0D362</accession>
<evidence type="ECO:0000256" key="1">
    <source>
        <dbReference type="SAM" id="MobiDB-lite"/>
    </source>
</evidence>
<feature type="region of interest" description="Disordered" evidence="1">
    <location>
        <begin position="251"/>
        <end position="284"/>
    </location>
</feature>
<feature type="compositionally biased region" description="Polar residues" evidence="1">
    <location>
        <begin position="57"/>
        <end position="70"/>
    </location>
</feature>
<feature type="domain" description="DUF305" evidence="3">
    <location>
        <begin position="100"/>
        <end position="244"/>
    </location>
</feature>
<dbReference type="PROSITE" id="PS51257">
    <property type="entry name" value="PROKAR_LIPOPROTEIN"/>
    <property type="match status" value="1"/>
</dbReference>
<protein>
    <submittedName>
        <fullName evidence="4">DUF305 domain-containing protein</fullName>
    </submittedName>
</protein>
<dbReference type="EMBL" id="JBDLOB010000002">
    <property type="protein sequence ID" value="MEN8625109.1"/>
    <property type="molecule type" value="Genomic_DNA"/>
</dbReference>